<proteinExistence type="predicted"/>
<evidence type="ECO:0000256" key="1">
    <source>
        <dbReference type="SAM" id="MobiDB-lite"/>
    </source>
</evidence>
<reference evidence="2" key="2">
    <citation type="submission" date="2013-12" db="EMBL/GenBank/DDBJ databases">
        <authorList>
            <person name="Mihasan M."/>
            <person name="Brandsch R."/>
        </authorList>
    </citation>
    <scope>NUCLEOTIDE SEQUENCE</scope>
    <source>
        <strain evidence="2">ATCC 49919</strain>
        <plasmid evidence="2">pAO1</plasmid>
    </source>
</reference>
<evidence type="ECO:0000313" key="2">
    <source>
        <dbReference type="EMBL" id="CAD47883.1"/>
    </source>
</evidence>
<feature type="compositionally biased region" description="Polar residues" evidence="1">
    <location>
        <begin position="125"/>
        <end position="135"/>
    </location>
</feature>
<keyword evidence="2" id="KW-0614">Plasmid</keyword>
<sequence>MCPSERICSTARARSDSSLAVSGNPVKETLTAGLRPRSVANVAKGLLCQSRFTPNNAPSAGTSPARGITWQAGSVRAASWFCFWDRPLAKLTPATPRTIRPMTEGRTKALRSSARFCRRSSRSSTGCSPTTNTQPFPGLRLRSHPKDCNPMRHRGNACFSPGPVP</sequence>
<dbReference type="EMBL" id="AJ507836">
    <property type="protein sequence ID" value="CAD47883.1"/>
    <property type="molecule type" value="Genomic_DNA"/>
</dbReference>
<reference evidence="2" key="1">
    <citation type="journal article" date="2003" name="J. Bacteriol.">
        <title>Sequence of the 165-kilobase catabolic plasmid pAO1 from Arthrobacter nicotinovorans and identification of a pAO1-dependent nicotine uptake system.</title>
        <authorList>
            <person name="Igloi G.L."/>
            <person name="Brandsch R."/>
        </authorList>
    </citation>
    <scope>NUCLEOTIDE SEQUENCE [LARGE SCALE GENOMIC DNA]</scope>
    <source>
        <strain evidence="2">ATCC 49919</strain>
        <plasmid evidence="2">pAO1</plasmid>
    </source>
</reference>
<protein>
    <submittedName>
        <fullName evidence="2">Uncharacterized protein</fullName>
    </submittedName>
</protein>
<geneLocation type="plasmid" evidence="2">
    <name>pAO1</name>
</geneLocation>
<feature type="region of interest" description="Disordered" evidence="1">
    <location>
        <begin position="106"/>
        <end position="165"/>
    </location>
</feature>
<organism evidence="2">
    <name type="scientific">Paenarthrobacter nicotinovorans</name>
    <name type="common">Arthrobacter nicotinovorans</name>
    <dbReference type="NCBI Taxonomy" id="29320"/>
    <lineage>
        <taxon>Bacteria</taxon>
        <taxon>Bacillati</taxon>
        <taxon>Actinomycetota</taxon>
        <taxon>Actinomycetes</taxon>
        <taxon>Micrococcales</taxon>
        <taxon>Micrococcaceae</taxon>
        <taxon>Paenarthrobacter</taxon>
    </lineage>
</organism>
<accession>Q8GAM1</accession>
<dbReference type="AlphaFoldDB" id="Q8GAM1"/>
<name>Q8GAM1_PAENI</name>